<evidence type="ECO:0000256" key="6">
    <source>
        <dbReference type="SAM" id="Phobius"/>
    </source>
</evidence>
<dbReference type="PANTHER" id="PTHR42770:SF7">
    <property type="entry name" value="MEMBRANE PROTEIN"/>
    <property type="match status" value="1"/>
</dbReference>
<dbReference type="Gene3D" id="1.20.1740.10">
    <property type="entry name" value="Amino acid/polyamine transporter I"/>
    <property type="match status" value="1"/>
</dbReference>
<feature type="transmembrane region" description="Helical" evidence="6">
    <location>
        <begin position="184"/>
        <end position="206"/>
    </location>
</feature>
<feature type="transmembrane region" description="Helical" evidence="6">
    <location>
        <begin position="465"/>
        <end position="485"/>
    </location>
</feature>
<proteinExistence type="predicted"/>
<feature type="transmembrane region" description="Helical" evidence="6">
    <location>
        <begin position="430"/>
        <end position="453"/>
    </location>
</feature>
<evidence type="ECO:0000313" key="7">
    <source>
        <dbReference type="EMBL" id="AUB32160.1"/>
    </source>
</evidence>
<keyword evidence="5 6" id="KW-0472">Membrane</keyword>
<keyword evidence="4 6" id="KW-1133">Transmembrane helix</keyword>
<evidence type="ECO:0000256" key="5">
    <source>
        <dbReference type="ARBA" id="ARBA00023136"/>
    </source>
</evidence>
<keyword evidence="2" id="KW-1003">Cell membrane</keyword>
<dbReference type="RefSeq" id="WP_100917103.1">
    <property type="nucleotide sequence ID" value="NZ_CP025057.1"/>
</dbReference>
<evidence type="ECO:0000256" key="1">
    <source>
        <dbReference type="ARBA" id="ARBA00004651"/>
    </source>
</evidence>
<dbReference type="InterPro" id="IPR002293">
    <property type="entry name" value="AA/rel_permease1"/>
</dbReference>
<dbReference type="GO" id="GO:0022857">
    <property type="term" value="F:transmembrane transporter activity"/>
    <property type="evidence" value="ECO:0007669"/>
    <property type="project" value="InterPro"/>
</dbReference>
<sequence length="528" mass="59416">MIKVNKSNKRKNKAFEFFTIFSMVFGIVVGSGIYLKNAGENGVLSQAGNNPYLALCVWIFIGVLCSLIMLTFIEAASSKTKLGHSTAQSWANTFINRKTASMCSILYICMYLPILAGLGALFTINTLFNGIDIFYHSTTGIFLVEKIGRVELMIIKLILSTLLLVSFSLMNIYTHKPSRIIQSIFTIVKFIPLISVVIGGFTLFILNPSANNSFNPEHSTINSFGISPFFATIVPILFAFDGFIYAATLQKDCEHKEVVPPAMLSAIIAVTLFYTIITVAIFLGAEDGNVFNFFDNLFIKSPWAALIFKIIIACTLVTTVNGYTTLIPKTVQSAVEEGFIYTKSRSEKISYIKAGYIGMAITLSIYTLFLIISISIGFASDPNGTHEINYFLVADYSSNSTVMFAFIVYLILMIAVLHNRRTNKVEVNKIKGGFVIGIITTTILIIVMGYIYYDFFINKFKDKEKMIDPILLIFFSIIIEIVWIINECLLSKSNIDENDFYLRIQPRNWFKYNKEKEIEKYKTKINVK</sequence>
<feature type="transmembrane region" description="Helical" evidence="6">
    <location>
        <begin position="51"/>
        <end position="73"/>
    </location>
</feature>
<accession>A0A2K8SH59</accession>
<feature type="transmembrane region" description="Helical" evidence="6">
    <location>
        <begin position="14"/>
        <end position="35"/>
    </location>
</feature>
<feature type="transmembrane region" description="Helical" evidence="6">
    <location>
        <begin position="258"/>
        <end position="283"/>
    </location>
</feature>
<gene>
    <name evidence="7" type="ORF">SFLOR_v1c11140</name>
</gene>
<organism evidence="7 8">
    <name type="scientific">Spiroplasma floricola 23-6</name>
    <dbReference type="NCBI Taxonomy" id="1336749"/>
    <lineage>
        <taxon>Bacteria</taxon>
        <taxon>Bacillati</taxon>
        <taxon>Mycoplasmatota</taxon>
        <taxon>Mollicutes</taxon>
        <taxon>Entomoplasmatales</taxon>
        <taxon>Spiroplasmataceae</taxon>
        <taxon>Spiroplasma</taxon>
    </lineage>
</organism>
<evidence type="ECO:0000256" key="3">
    <source>
        <dbReference type="ARBA" id="ARBA00022692"/>
    </source>
</evidence>
<comment type="subcellular location">
    <subcellularLocation>
        <location evidence="1">Cell membrane</location>
        <topology evidence="1">Multi-pass membrane protein</topology>
    </subcellularLocation>
</comment>
<dbReference type="AlphaFoldDB" id="A0A2K8SH59"/>
<dbReference type="EMBL" id="CP025057">
    <property type="protein sequence ID" value="AUB32160.1"/>
    <property type="molecule type" value="Genomic_DNA"/>
</dbReference>
<evidence type="ECO:0000313" key="8">
    <source>
        <dbReference type="Proteomes" id="UP000231823"/>
    </source>
</evidence>
<reference evidence="7 8" key="1">
    <citation type="submission" date="2017-12" db="EMBL/GenBank/DDBJ databases">
        <title>Complete genome sequence of Spiroplasma floricola 23-6 (ATCC 29989).</title>
        <authorList>
            <person name="Tsai Y.-M."/>
            <person name="Wu P.-S."/>
            <person name="Lo W.-S."/>
            <person name="Kuo C.-H."/>
        </authorList>
    </citation>
    <scope>NUCLEOTIDE SEQUENCE [LARGE SCALE GENOMIC DNA]</scope>
    <source>
        <strain evidence="7 8">23-6</strain>
    </source>
</reference>
<dbReference type="Proteomes" id="UP000231823">
    <property type="component" value="Chromosome"/>
</dbReference>
<dbReference type="PIRSF" id="PIRSF006060">
    <property type="entry name" value="AA_transporter"/>
    <property type="match status" value="1"/>
</dbReference>
<keyword evidence="3 6" id="KW-0812">Transmembrane</keyword>
<feature type="transmembrane region" description="Helical" evidence="6">
    <location>
        <begin position="400"/>
        <end position="418"/>
    </location>
</feature>
<dbReference type="OrthoDB" id="392043at2"/>
<name>A0A2K8SH59_9MOLU</name>
<feature type="transmembrane region" description="Helical" evidence="6">
    <location>
        <begin position="303"/>
        <end position="323"/>
    </location>
</feature>
<feature type="transmembrane region" description="Helical" evidence="6">
    <location>
        <begin position="105"/>
        <end position="128"/>
    </location>
</feature>
<dbReference type="Pfam" id="PF13520">
    <property type="entry name" value="AA_permease_2"/>
    <property type="match status" value="1"/>
</dbReference>
<keyword evidence="8" id="KW-1185">Reference proteome</keyword>
<dbReference type="GO" id="GO:0005886">
    <property type="term" value="C:plasma membrane"/>
    <property type="evidence" value="ECO:0007669"/>
    <property type="project" value="UniProtKB-SubCell"/>
</dbReference>
<feature type="transmembrane region" description="Helical" evidence="6">
    <location>
        <begin position="226"/>
        <end position="246"/>
    </location>
</feature>
<dbReference type="PANTHER" id="PTHR42770">
    <property type="entry name" value="AMINO ACID TRANSPORTER-RELATED"/>
    <property type="match status" value="1"/>
</dbReference>
<dbReference type="KEGG" id="sfz:SFLOR_v1c11140"/>
<feature type="transmembrane region" description="Helical" evidence="6">
    <location>
        <begin position="152"/>
        <end position="172"/>
    </location>
</feature>
<protein>
    <submittedName>
        <fullName evidence="7">Amino acid permease</fullName>
    </submittedName>
</protein>
<evidence type="ECO:0000256" key="4">
    <source>
        <dbReference type="ARBA" id="ARBA00022989"/>
    </source>
</evidence>
<feature type="transmembrane region" description="Helical" evidence="6">
    <location>
        <begin position="354"/>
        <end position="380"/>
    </location>
</feature>
<evidence type="ECO:0000256" key="2">
    <source>
        <dbReference type="ARBA" id="ARBA00022475"/>
    </source>
</evidence>
<dbReference type="InterPro" id="IPR050367">
    <property type="entry name" value="APC_superfamily"/>
</dbReference>